<evidence type="ECO:0000313" key="2">
    <source>
        <dbReference type="EMBL" id="KAG5581806.1"/>
    </source>
</evidence>
<protein>
    <submittedName>
        <fullName evidence="2">Uncharacterized protein</fullName>
    </submittedName>
</protein>
<dbReference type="OrthoDB" id="1751612at2759"/>
<name>A0A9J5X3L3_SOLCO</name>
<comment type="caution">
    <text evidence="2">The sequence shown here is derived from an EMBL/GenBank/DDBJ whole genome shotgun (WGS) entry which is preliminary data.</text>
</comment>
<gene>
    <name evidence="2" type="ORF">H5410_052433</name>
</gene>
<evidence type="ECO:0000313" key="3">
    <source>
        <dbReference type="Proteomes" id="UP000824120"/>
    </source>
</evidence>
<feature type="compositionally biased region" description="Polar residues" evidence="1">
    <location>
        <begin position="192"/>
        <end position="205"/>
    </location>
</feature>
<sequence>MSNSTSENTEGTPNTNTLNANMLCTCECLCEGKKKMIKGDERLIHFLMGLNDTYAPARGNILMLNPLPTENQLSQKINSTLNRKVDLDLDLTINKSLEILNSKETHLTKERKATNYAISANRISSKFQVHQINKFQGTVTSNSATSMEELDGNQSILAFFENPNIAQQLSPNQFTKLVHLLKHIQEGKSVGSEVSVNSATDQPSPVLSPAMDTNSTSHPQTTTTPPTSTVQDP</sequence>
<dbReference type="AlphaFoldDB" id="A0A9J5X3L3"/>
<dbReference type="Proteomes" id="UP000824120">
    <property type="component" value="Chromosome 10"/>
</dbReference>
<accession>A0A9J5X3L3</accession>
<dbReference type="EMBL" id="JACXVP010000010">
    <property type="protein sequence ID" value="KAG5581806.1"/>
    <property type="molecule type" value="Genomic_DNA"/>
</dbReference>
<dbReference type="PANTHER" id="PTHR34222:SF33">
    <property type="entry name" value="RETROTRANSPOSON GAG DOMAIN-CONTAINING PROTEIN"/>
    <property type="match status" value="1"/>
</dbReference>
<keyword evidence="3" id="KW-1185">Reference proteome</keyword>
<feature type="compositionally biased region" description="Low complexity" evidence="1">
    <location>
        <begin position="213"/>
        <end position="233"/>
    </location>
</feature>
<feature type="region of interest" description="Disordered" evidence="1">
    <location>
        <begin position="189"/>
        <end position="233"/>
    </location>
</feature>
<proteinExistence type="predicted"/>
<evidence type="ECO:0000256" key="1">
    <source>
        <dbReference type="SAM" id="MobiDB-lite"/>
    </source>
</evidence>
<reference evidence="2 3" key="1">
    <citation type="submission" date="2020-09" db="EMBL/GenBank/DDBJ databases">
        <title>De no assembly of potato wild relative species, Solanum commersonii.</title>
        <authorList>
            <person name="Cho K."/>
        </authorList>
    </citation>
    <scope>NUCLEOTIDE SEQUENCE [LARGE SCALE GENOMIC DNA]</scope>
    <source>
        <strain evidence="2">LZ3.2</strain>
        <tissue evidence="2">Leaf</tissue>
    </source>
</reference>
<dbReference type="PANTHER" id="PTHR34222">
    <property type="entry name" value="GAG_PRE-INTEGRS DOMAIN-CONTAINING PROTEIN"/>
    <property type="match status" value="1"/>
</dbReference>
<organism evidence="2 3">
    <name type="scientific">Solanum commersonii</name>
    <name type="common">Commerson's wild potato</name>
    <name type="synonym">Commerson's nightshade</name>
    <dbReference type="NCBI Taxonomy" id="4109"/>
    <lineage>
        <taxon>Eukaryota</taxon>
        <taxon>Viridiplantae</taxon>
        <taxon>Streptophyta</taxon>
        <taxon>Embryophyta</taxon>
        <taxon>Tracheophyta</taxon>
        <taxon>Spermatophyta</taxon>
        <taxon>Magnoliopsida</taxon>
        <taxon>eudicotyledons</taxon>
        <taxon>Gunneridae</taxon>
        <taxon>Pentapetalae</taxon>
        <taxon>asterids</taxon>
        <taxon>lamiids</taxon>
        <taxon>Solanales</taxon>
        <taxon>Solanaceae</taxon>
        <taxon>Solanoideae</taxon>
        <taxon>Solaneae</taxon>
        <taxon>Solanum</taxon>
    </lineage>
</organism>